<sequence>MKRITLPLQSQPATALFPSQHASAAEISTALGLPTHKAVLLVVGAAGTLNPLLRPQLAPLFDEVARVAREAEAILLDGGTQAGVMALLGEAVARQGNHSALVGVVPAALVAHPENPAAHAPLEPHHSHFVLVEGQEWGNETAMLLALTTALAAAPAGQLPVVVLLAGGGSIARNEIVQAVRHHLPVLVLAGTGGLADELAAAWPTRQTPPEEPKMAEMLAGGKLRFFPLDGSAAALGQELRQLLAVPQR</sequence>
<keyword evidence="3" id="KW-1185">Reference proteome</keyword>
<accession>A0ABP7TSD0</accession>
<name>A0ABP7TSD0_9BACT</name>
<evidence type="ECO:0000313" key="2">
    <source>
        <dbReference type="EMBL" id="GAA4030301.1"/>
    </source>
</evidence>
<dbReference type="EMBL" id="BAABDK010000010">
    <property type="protein sequence ID" value="GAA4030301.1"/>
    <property type="molecule type" value="Genomic_DNA"/>
</dbReference>
<reference evidence="3" key="1">
    <citation type="journal article" date="2019" name="Int. J. Syst. Evol. Microbiol.">
        <title>The Global Catalogue of Microorganisms (GCM) 10K type strain sequencing project: providing services to taxonomists for standard genome sequencing and annotation.</title>
        <authorList>
            <consortium name="The Broad Institute Genomics Platform"/>
            <consortium name="The Broad Institute Genome Sequencing Center for Infectious Disease"/>
            <person name="Wu L."/>
            <person name="Ma J."/>
        </authorList>
    </citation>
    <scope>NUCLEOTIDE SEQUENCE [LARGE SCALE GENOMIC DNA]</scope>
    <source>
        <strain evidence="3">JCM 17225</strain>
    </source>
</reference>
<dbReference type="Pfam" id="PF18171">
    <property type="entry name" value="LSDAT_prok"/>
    <property type="match status" value="1"/>
</dbReference>
<dbReference type="Proteomes" id="UP001501469">
    <property type="component" value="Unassembled WGS sequence"/>
</dbReference>
<dbReference type="PANTHER" id="PTHR13800:SF12">
    <property type="entry name" value="TRANSIENT RECEPTOR POTENTIAL CATION CHANNEL SUBFAMILY M MEMBER-LIKE 2"/>
    <property type="match status" value="1"/>
</dbReference>
<dbReference type="PANTHER" id="PTHR13800">
    <property type="entry name" value="TRANSIENT RECEPTOR POTENTIAL CATION CHANNEL, SUBFAMILY M, MEMBER 6"/>
    <property type="match status" value="1"/>
</dbReference>
<dbReference type="SUPFAM" id="SSF52518">
    <property type="entry name" value="Thiamin diphosphate-binding fold (THDP-binding)"/>
    <property type="match status" value="1"/>
</dbReference>
<gene>
    <name evidence="2" type="ORF">GCM10022409_13180</name>
</gene>
<feature type="domain" description="LSDAT prokaryote" evidence="1">
    <location>
        <begin position="38"/>
        <end position="231"/>
    </location>
</feature>
<dbReference type="InterPro" id="IPR041482">
    <property type="entry name" value="LSDAT_prok"/>
</dbReference>
<dbReference type="InterPro" id="IPR050927">
    <property type="entry name" value="TRPM"/>
</dbReference>
<organism evidence="2 3">
    <name type="scientific">Hymenobacter glaciei</name>
    <dbReference type="NCBI Taxonomy" id="877209"/>
    <lineage>
        <taxon>Bacteria</taxon>
        <taxon>Pseudomonadati</taxon>
        <taxon>Bacteroidota</taxon>
        <taxon>Cytophagia</taxon>
        <taxon>Cytophagales</taxon>
        <taxon>Hymenobacteraceae</taxon>
        <taxon>Hymenobacter</taxon>
    </lineage>
</organism>
<evidence type="ECO:0000259" key="1">
    <source>
        <dbReference type="Pfam" id="PF18171"/>
    </source>
</evidence>
<protein>
    <recommendedName>
        <fullName evidence="1">LSDAT prokaryote domain-containing protein</fullName>
    </recommendedName>
</protein>
<comment type="caution">
    <text evidence="2">The sequence shown here is derived from an EMBL/GenBank/DDBJ whole genome shotgun (WGS) entry which is preliminary data.</text>
</comment>
<dbReference type="InterPro" id="IPR029061">
    <property type="entry name" value="THDP-binding"/>
</dbReference>
<dbReference type="RefSeq" id="WP_345051870.1">
    <property type="nucleotide sequence ID" value="NZ_BAABDK010000010.1"/>
</dbReference>
<proteinExistence type="predicted"/>
<evidence type="ECO:0000313" key="3">
    <source>
        <dbReference type="Proteomes" id="UP001501469"/>
    </source>
</evidence>